<gene>
    <name evidence="8" type="ORF">IGS68_29105</name>
</gene>
<dbReference type="InterPro" id="IPR017972">
    <property type="entry name" value="Cyt_P450_CS"/>
</dbReference>
<reference evidence="8" key="1">
    <citation type="submission" date="2021-02" db="EMBL/GenBank/DDBJ databases">
        <title>Skermanella TT6 skin isolate.</title>
        <authorList>
            <person name="Lee K."/>
            <person name="Ganzorig M."/>
        </authorList>
    </citation>
    <scope>NUCLEOTIDE SEQUENCE</scope>
    <source>
        <strain evidence="8">TT6</strain>
    </source>
</reference>
<organism evidence="8 9">
    <name type="scientific">Skermanella cutis</name>
    <dbReference type="NCBI Taxonomy" id="2775420"/>
    <lineage>
        <taxon>Bacteria</taxon>
        <taxon>Pseudomonadati</taxon>
        <taxon>Pseudomonadota</taxon>
        <taxon>Alphaproteobacteria</taxon>
        <taxon>Rhodospirillales</taxon>
        <taxon>Azospirillaceae</taxon>
        <taxon>Skermanella</taxon>
    </lineage>
</organism>
<dbReference type="PRINTS" id="PR00385">
    <property type="entry name" value="P450"/>
</dbReference>
<evidence type="ECO:0000256" key="5">
    <source>
        <dbReference type="ARBA" id="ARBA00023004"/>
    </source>
</evidence>
<keyword evidence="9" id="KW-1185">Reference proteome</keyword>
<dbReference type="SUPFAM" id="SSF48264">
    <property type="entry name" value="Cytochrome P450"/>
    <property type="match status" value="1"/>
</dbReference>
<keyword evidence="6 7" id="KW-0503">Monooxygenase</keyword>
<accession>A0ABX7BFL1</accession>
<dbReference type="InterPro" id="IPR001128">
    <property type="entry name" value="Cyt_P450"/>
</dbReference>
<name>A0ABX7BFL1_9PROT</name>
<comment type="similarity">
    <text evidence="1 7">Belongs to the cytochrome P450 family.</text>
</comment>
<evidence type="ECO:0000256" key="7">
    <source>
        <dbReference type="RuleBase" id="RU000461"/>
    </source>
</evidence>
<evidence type="ECO:0000256" key="6">
    <source>
        <dbReference type="ARBA" id="ARBA00023033"/>
    </source>
</evidence>
<keyword evidence="4 7" id="KW-0560">Oxidoreductase</keyword>
<dbReference type="PANTHER" id="PTHR24291:SF50">
    <property type="entry name" value="BIFUNCTIONAL ALBAFLAVENONE MONOOXYGENASE_TERPENE SYNTHASE"/>
    <property type="match status" value="1"/>
</dbReference>
<dbReference type="Pfam" id="PF00067">
    <property type="entry name" value="p450"/>
    <property type="match status" value="1"/>
</dbReference>
<keyword evidence="3 7" id="KW-0479">Metal-binding</keyword>
<dbReference type="InterPro" id="IPR050196">
    <property type="entry name" value="Cytochrome_P450_Monoox"/>
</dbReference>
<dbReference type="RefSeq" id="WP_201082620.1">
    <property type="nucleotide sequence ID" value="NZ_CP067421.1"/>
</dbReference>
<evidence type="ECO:0000256" key="3">
    <source>
        <dbReference type="ARBA" id="ARBA00022723"/>
    </source>
</evidence>
<keyword evidence="5 7" id="KW-0408">Iron</keyword>
<keyword evidence="2 7" id="KW-0349">Heme</keyword>
<dbReference type="InterPro" id="IPR036396">
    <property type="entry name" value="Cyt_P450_sf"/>
</dbReference>
<dbReference type="CDD" id="cd20620">
    <property type="entry name" value="CYP132-like"/>
    <property type="match status" value="1"/>
</dbReference>
<evidence type="ECO:0000256" key="2">
    <source>
        <dbReference type="ARBA" id="ARBA00022617"/>
    </source>
</evidence>
<sequence length="464" mass="51851">MVRHSAAQAPNEARSYRDIPRPPVWPVLGAAPALRRDALSFMLEARRAHGDIVAMPLGLRPAVQITHPDLVRHVLIENSTNYGRSPMTDRLKFMLGEGLVTADGERWARQRRMMQPIFQRDKLDGLIPIMTAAVEDMLVRWNVLARSGTPVDIGAQMGQLALDVITRALFGKSGGPLAEDVIRCIPILQEYTASLFWTFNPLAGKLPTPNHRRFRAALATIDTIILRFIRERTAAGAGDADMLDALLRARDPETGAAMDEKALRDEVITLFLAGHETSANALTWTWYLLDRHPEARDRLEAEAAALGSAPTTAGDLNRLRYARQVAQESVRIYPPVWSFNRLALDADTLNSYTIPQGTTVFIPPWVLHRHPSWWEDPERFDPDRFTSARSAGRPRYVYLPFGAGPRTCIGSHLALMEMQVVLTLVASRYRLRLTSDHPVSAQALITTRPSNPIMMRLEPQAKAS</sequence>
<dbReference type="Gene3D" id="1.10.630.10">
    <property type="entry name" value="Cytochrome P450"/>
    <property type="match status" value="1"/>
</dbReference>
<evidence type="ECO:0000256" key="1">
    <source>
        <dbReference type="ARBA" id="ARBA00010617"/>
    </source>
</evidence>
<dbReference type="PRINTS" id="PR00463">
    <property type="entry name" value="EP450I"/>
</dbReference>
<evidence type="ECO:0000256" key="4">
    <source>
        <dbReference type="ARBA" id="ARBA00023002"/>
    </source>
</evidence>
<dbReference type="PANTHER" id="PTHR24291">
    <property type="entry name" value="CYTOCHROME P450 FAMILY 4"/>
    <property type="match status" value="1"/>
</dbReference>
<keyword evidence="8" id="KW-0614">Plasmid</keyword>
<dbReference type="PROSITE" id="PS00086">
    <property type="entry name" value="CYTOCHROME_P450"/>
    <property type="match status" value="1"/>
</dbReference>
<geneLocation type="plasmid" evidence="8 9">
    <name>pTT6-1</name>
</geneLocation>
<dbReference type="InterPro" id="IPR002401">
    <property type="entry name" value="Cyt_P450_E_grp-I"/>
</dbReference>
<dbReference type="EMBL" id="CP067421">
    <property type="protein sequence ID" value="QQP93191.1"/>
    <property type="molecule type" value="Genomic_DNA"/>
</dbReference>
<protein>
    <submittedName>
        <fullName evidence="8">Cytochrome P450</fullName>
    </submittedName>
</protein>
<evidence type="ECO:0000313" key="8">
    <source>
        <dbReference type="EMBL" id="QQP93191.1"/>
    </source>
</evidence>
<dbReference type="Proteomes" id="UP000595197">
    <property type="component" value="Plasmid pTT6-1"/>
</dbReference>
<evidence type="ECO:0000313" key="9">
    <source>
        <dbReference type="Proteomes" id="UP000595197"/>
    </source>
</evidence>
<proteinExistence type="inferred from homology"/>